<dbReference type="InterPro" id="IPR057983">
    <property type="entry name" value="NAA35-like_N"/>
</dbReference>
<feature type="domain" description="NAA35-like TPR repeats" evidence="5">
    <location>
        <begin position="349"/>
        <end position="573"/>
    </location>
</feature>
<accession>A0A2T9YT90</accession>
<reference evidence="6 7" key="1">
    <citation type="journal article" date="2018" name="MBio">
        <title>Comparative Genomics Reveals the Core Gene Toolbox for the Fungus-Insect Symbiosis.</title>
        <authorList>
            <person name="Wang Y."/>
            <person name="Stata M."/>
            <person name="Wang W."/>
            <person name="Stajich J.E."/>
            <person name="White M.M."/>
            <person name="Moncalvo J.M."/>
        </authorList>
    </citation>
    <scope>NUCLEOTIDE SEQUENCE [LARGE SCALE GENOMIC DNA]</scope>
    <source>
        <strain evidence="6 7">SWE-8-4</strain>
    </source>
</reference>
<evidence type="ECO:0000313" key="7">
    <source>
        <dbReference type="Proteomes" id="UP000245383"/>
    </source>
</evidence>
<evidence type="ECO:0000259" key="4">
    <source>
        <dbReference type="Pfam" id="PF04112"/>
    </source>
</evidence>
<dbReference type="OrthoDB" id="5599719at2759"/>
<dbReference type="Pfam" id="PF04112">
    <property type="entry name" value="Mak10"/>
    <property type="match status" value="1"/>
</dbReference>
<protein>
    <submittedName>
        <fullName evidence="6">Uncharacterized protein</fullName>
    </submittedName>
</protein>
<keyword evidence="7" id="KW-1185">Reference proteome</keyword>
<evidence type="ECO:0000313" key="6">
    <source>
        <dbReference type="EMBL" id="PVU95557.1"/>
    </source>
</evidence>
<dbReference type="Proteomes" id="UP000245383">
    <property type="component" value="Unassembled WGS sequence"/>
</dbReference>
<proteinExistence type="inferred from homology"/>
<evidence type="ECO:0000256" key="2">
    <source>
        <dbReference type="ARBA" id="ARBA00006289"/>
    </source>
</evidence>
<organism evidence="6 7">
    <name type="scientific">Smittium simulii</name>
    <dbReference type="NCBI Taxonomy" id="133385"/>
    <lineage>
        <taxon>Eukaryota</taxon>
        <taxon>Fungi</taxon>
        <taxon>Fungi incertae sedis</taxon>
        <taxon>Zoopagomycota</taxon>
        <taxon>Kickxellomycotina</taxon>
        <taxon>Harpellomycetes</taxon>
        <taxon>Harpellales</taxon>
        <taxon>Legeriomycetaceae</taxon>
        <taxon>Smittium</taxon>
    </lineage>
</organism>
<comment type="caution">
    <text evidence="6">The sequence shown here is derived from an EMBL/GenBank/DDBJ whole genome shotgun (WGS) entry which is preliminary data.</text>
</comment>
<dbReference type="InterPro" id="IPR057982">
    <property type="entry name" value="TPR_NAA35"/>
</dbReference>
<comment type="subcellular location">
    <subcellularLocation>
        <location evidence="1">Cytoplasm</location>
    </subcellularLocation>
</comment>
<evidence type="ECO:0000256" key="3">
    <source>
        <dbReference type="ARBA" id="ARBA00022490"/>
    </source>
</evidence>
<keyword evidence="3" id="KW-0963">Cytoplasm</keyword>
<name>A0A2T9YT90_9FUNG</name>
<dbReference type="Pfam" id="PF25789">
    <property type="entry name" value="TPR_NAA35"/>
    <property type="match status" value="1"/>
</dbReference>
<dbReference type="STRING" id="133385.A0A2T9YT90"/>
<evidence type="ECO:0000259" key="5">
    <source>
        <dbReference type="Pfam" id="PF25789"/>
    </source>
</evidence>
<evidence type="ECO:0000256" key="1">
    <source>
        <dbReference type="ARBA" id="ARBA00004496"/>
    </source>
</evidence>
<sequence>MDSQNEGTWYDYTQLLFQATNDLPPDQLINLPNYEYADVMFALVIMDPVMDSGHILPKNQQVVANTNKPLAIETGIWIVDRLFCLEMLYYSATSIAQTLYTCVYYHIPPTIRCEEFNILNQRISSPIFDEHFFKYAFVLPIIIATAKCAALIDVELVKRNVYVGEDFNSDKYDETFWEEVSSESAILILKTSINIFTDNQEKIVELILYSRQQTSDTLCNNISNSSSDFPISDPHILIEAALNRLKMRLHWLQTLCFIDLDSLYLNRARILNSQLEINQVQLCFNTIKKFNMCDLSNVDHHAESFFNKNIASTLSIHIPVKRLEAPPMIISIDRFEKFLSELSTIDNLFNANSIEQILWFSQCFAQQKLTAFAFTRSIFQSILFNSNTFLLKYSTNCFAECFISNSVGVAAFTLVENYHNRVEGKSDSNSSQGCDFNTINQNIKDFVYRFKLVLINIFKSYYQNQSQQRRIQLNLLCYVDSLQNSAKQLDYDITCYIKPGGYLQHFYDKKLIFAPNVTLYTDLLSCTIFKLIESTTLSGFSQNLYESYEHPLIYWHLHENYISHKRLLEKVLSFADIMNKHMELDKATNNSFELRRNSSFFNSISDTGFTFVSNIDKVAISSFYYDIIPAMELLSLSHYLFFKILKEIGLLVAPWDSYLIKNLGEILNIVTIGYLGGSEKNLDLEHTNESKFSHTLLQSNICNSIINRSKQTSIESKITQYNLRFRHFLSTNNRESYSFKKWANSDENVFDSMTILAAFESIQCNLNDAYERFENIKKSTVEQKKTLTTESYLQHVDSLSKLCLENKHSAENFIKSIKFDQPSPDIFNLTFRKIKQSFEILYSSFLNLKNKKSGSEFSVPDSKNIADEHNNEIALKELIEYYSTNTTQNISETQSIESNSTIQHYNTFEINNDKTNGIYFATKVISSLNENIIKKYVYSLSFEHNNMWSCINLTNKNPQ</sequence>
<comment type="similarity">
    <text evidence="2">Belongs to the MAK10 family.</text>
</comment>
<dbReference type="PANTHER" id="PTHR21373:SF0">
    <property type="entry name" value="N-ALPHA-ACETYLTRANSFERASE 35, NATC AUXILIARY SUBUNIT"/>
    <property type="match status" value="1"/>
</dbReference>
<dbReference type="PANTHER" id="PTHR21373">
    <property type="entry name" value="GLUCOSE REPRESSIBLE PROTEIN MAK10"/>
    <property type="match status" value="1"/>
</dbReference>
<dbReference type="GO" id="GO:0031417">
    <property type="term" value="C:NatC complex"/>
    <property type="evidence" value="ECO:0007669"/>
    <property type="project" value="InterPro"/>
</dbReference>
<dbReference type="AlphaFoldDB" id="A0A2T9YT90"/>
<gene>
    <name evidence="6" type="ORF">BB561_001748</name>
</gene>
<feature type="domain" description="NAA35-like N-terminal" evidence="4">
    <location>
        <begin position="26"/>
        <end position="184"/>
    </location>
</feature>
<dbReference type="InterPro" id="IPR007244">
    <property type="entry name" value="Naa35_N"/>
</dbReference>
<dbReference type="EMBL" id="MBFR01000053">
    <property type="protein sequence ID" value="PVU95557.1"/>
    <property type="molecule type" value="Genomic_DNA"/>
</dbReference>